<evidence type="ECO:0000313" key="6">
    <source>
        <dbReference type="Proteomes" id="UP000002156"/>
    </source>
</evidence>
<dbReference type="Gene3D" id="3.20.20.100">
    <property type="entry name" value="NADP-dependent oxidoreductase domain"/>
    <property type="match status" value="1"/>
</dbReference>
<dbReference type="InterPro" id="IPR050523">
    <property type="entry name" value="AKR_Detox_Biosynth"/>
</dbReference>
<keyword evidence="2" id="KW-0560">Oxidoreductase</keyword>
<evidence type="ECO:0000256" key="1">
    <source>
        <dbReference type="ARBA" id="ARBA00022857"/>
    </source>
</evidence>
<evidence type="ECO:0000256" key="3">
    <source>
        <dbReference type="ARBA" id="ARBA00038157"/>
    </source>
</evidence>
<dbReference type="RefSeq" id="WP_003867766.1">
    <property type="nucleotide sequence ID" value="NC_010321.1"/>
</dbReference>
<feature type="domain" description="NADP-dependent oxidoreductase" evidence="4">
    <location>
        <begin position="16"/>
        <end position="296"/>
    </location>
</feature>
<keyword evidence="6" id="KW-1185">Reference proteome</keyword>
<dbReference type="InterPro" id="IPR020471">
    <property type="entry name" value="AKR"/>
</dbReference>
<dbReference type="GO" id="GO:0016491">
    <property type="term" value="F:oxidoreductase activity"/>
    <property type="evidence" value="ECO:0007669"/>
    <property type="project" value="UniProtKB-KW"/>
</dbReference>
<dbReference type="eggNOG" id="COG4989">
    <property type="taxonomic scope" value="Bacteria"/>
</dbReference>
<dbReference type="PANTHER" id="PTHR43364:SF1">
    <property type="entry name" value="OXIDOREDUCTASE YDHF"/>
    <property type="match status" value="1"/>
</dbReference>
<sequence>MKYINIGNGEIKASAIALGCMRIADKSVKEVAELINTALEEGINFFDHADIYGGGKSEEVFAEAIDMKPSIREKIIIQTKCGIRKGYYDFSKEHILKSVDGSLKRLKTDYIDVLLLHRPDTLMEPEEVAEAFSILHSSGKVRNFGVSNFNPMQIELLSKYLNQKLIINQLQFSIMHTGMIDSGFNVNMKVDQSIDRDGSVLEYCRLKNITIQAWSPFQYGFFEGTFLGNEKFKELNDKIDEIAAKKGVPNIAIPIAWILRHPAKIQPIVGTTNPSRLKDICKASEIELTREEWYELYRAAGNKLP</sequence>
<evidence type="ECO:0000313" key="5">
    <source>
        <dbReference type="EMBL" id="ABY95219.1"/>
    </source>
</evidence>
<dbReference type="CDD" id="cd19092">
    <property type="entry name" value="AKR_BsYcsN_EcYdhF-like"/>
    <property type="match status" value="1"/>
</dbReference>
<dbReference type="Pfam" id="PF00248">
    <property type="entry name" value="Aldo_ket_red"/>
    <property type="match status" value="1"/>
</dbReference>
<dbReference type="HOGENOM" id="CLU_023205_8_1_9"/>
<gene>
    <name evidence="5" type="ordered locus">Teth39_1575</name>
</gene>
<dbReference type="Proteomes" id="UP000002156">
    <property type="component" value="Chromosome"/>
</dbReference>
<dbReference type="EMBL" id="CP000924">
    <property type="protein sequence ID" value="ABY95219.1"/>
    <property type="molecule type" value="Genomic_DNA"/>
</dbReference>
<keyword evidence="1" id="KW-0521">NADP</keyword>
<dbReference type="PRINTS" id="PR00069">
    <property type="entry name" value="ALDKETRDTASE"/>
</dbReference>
<protein>
    <submittedName>
        <fullName evidence="5">Aldo/keto reductase</fullName>
    </submittedName>
</protein>
<dbReference type="SUPFAM" id="SSF51430">
    <property type="entry name" value="NAD(P)-linked oxidoreductase"/>
    <property type="match status" value="1"/>
</dbReference>
<dbReference type="GO" id="GO:0005829">
    <property type="term" value="C:cytosol"/>
    <property type="evidence" value="ECO:0007669"/>
    <property type="project" value="TreeGrafter"/>
</dbReference>
<name>B0KB31_THEP3</name>
<dbReference type="InterPro" id="IPR036812">
    <property type="entry name" value="NAD(P)_OxRdtase_dom_sf"/>
</dbReference>
<dbReference type="PANTHER" id="PTHR43364">
    <property type="entry name" value="NADH-SPECIFIC METHYLGLYOXAL REDUCTASE-RELATED"/>
    <property type="match status" value="1"/>
</dbReference>
<dbReference type="AlphaFoldDB" id="B0KB31"/>
<proteinExistence type="inferred from homology"/>
<evidence type="ECO:0000259" key="4">
    <source>
        <dbReference type="Pfam" id="PF00248"/>
    </source>
</evidence>
<evidence type="ECO:0000256" key="2">
    <source>
        <dbReference type="ARBA" id="ARBA00023002"/>
    </source>
</evidence>
<dbReference type="KEGG" id="tpd:Teth39_1575"/>
<dbReference type="InterPro" id="IPR023210">
    <property type="entry name" value="NADP_OxRdtase_dom"/>
</dbReference>
<comment type="similarity">
    <text evidence="3">Belongs to the aldo/keto reductase family. Aldo/keto reductase 2 subfamily.</text>
</comment>
<reference evidence="6" key="1">
    <citation type="submission" date="2008-01" db="EMBL/GenBank/DDBJ databases">
        <title>Complete sequence of Thermoanaerobacter pseudethanolicus 39E.</title>
        <authorList>
            <person name="Copeland A."/>
            <person name="Lucas S."/>
            <person name="Lapidus A."/>
            <person name="Barry K."/>
            <person name="Glavina del Rio T."/>
            <person name="Dalin E."/>
            <person name="Tice H."/>
            <person name="Pitluck S."/>
            <person name="Bruce D."/>
            <person name="Goodwin L."/>
            <person name="Saunders E."/>
            <person name="Brettin T."/>
            <person name="Detter J.C."/>
            <person name="Han C."/>
            <person name="Schmutz J."/>
            <person name="Larimer F."/>
            <person name="Land M."/>
            <person name="Hauser L."/>
            <person name="Kyrpides N."/>
            <person name="Lykidis A."/>
            <person name="Hemme C."/>
            <person name="Fields M.W."/>
            <person name="He Z."/>
            <person name="Zhou J."/>
            <person name="Richardson P."/>
        </authorList>
    </citation>
    <scope>NUCLEOTIDE SEQUENCE [LARGE SCALE GENOMIC DNA]</scope>
    <source>
        <strain evidence="6">ATCC 33223 / DSM 2355 / 39E</strain>
    </source>
</reference>
<accession>B0KB31</accession>
<dbReference type="FunFam" id="3.20.20.100:FF:000008">
    <property type="entry name" value="Aldo/keto reductase family oxidoreductase"/>
    <property type="match status" value="1"/>
</dbReference>
<organism evidence="5 6">
    <name type="scientific">Thermoanaerobacter pseudethanolicus (strain ATCC 33223 / 39E)</name>
    <name type="common">Clostridium thermohydrosulfuricum</name>
    <dbReference type="NCBI Taxonomy" id="340099"/>
    <lineage>
        <taxon>Bacteria</taxon>
        <taxon>Bacillati</taxon>
        <taxon>Bacillota</taxon>
        <taxon>Clostridia</taxon>
        <taxon>Thermoanaerobacterales</taxon>
        <taxon>Thermoanaerobacteraceae</taxon>
        <taxon>Thermoanaerobacter</taxon>
    </lineage>
</organism>